<organism evidence="1 2">
    <name type="scientific">Trapa incisa</name>
    <dbReference type="NCBI Taxonomy" id="236973"/>
    <lineage>
        <taxon>Eukaryota</taxon>
        <taxon>Viridiplantae</taxon>
        <taxon>Streptophyta</taxon>
        <taxon>Embryophyta</taxon>
        <taxon>Tracheophyta</taxon>
        <taxon>Spermatophyta</taxon>
        <taxon>Magnoliopsida</taxon>
        <taxon>eudicotyledons</taxon>
        <taxon>Gunneridae</taxon>
        <taxon>Pentapetalae</taxon>
        <taxon>rosids</taxon>
        <taxon>malvids</taxon>
        <taxon>Myrtales</taxon>
        <taxon>Lythraceae</taxon>
        <taxon>Trapa</taxon>
    </lineage>
</organism>
<sequence length="111" mass="12526">MTLLASCQAHPGMVNQVIWQGLQCKEVLRFWFLAWIPQILTCSSNQVEARKVLTALQVAARRNGAPSLDACNSLLPLTEKNKLHELTTLTILIHDICKFISVMNNFELCIF</sequence>
<proteinExistence type="predicted"/>
<reference evidence="1 2" key="1">
    <citation type="journal article" date="2023" name="Hortic Res">
        <title>Pangenome of water caltrop reveals structural variations and asymmetric subgenome divergence after allopolyploidization.</title>
        <authorList>
            <person name="Zhang X."/>
            <person name="Chen Y."/>
            <person name="Wang L."/>
            <person name="Yuan Y."/>
            <person name="Fang M."/>
            <person name="Shi L."/>
            <person name="Lu R."/>
            <person name="Comes H.P."/>
            <person name="Ma Y."/>
            <person name="Chen Y."/>
            <person name="Huang G."/>
            <person name="Zhou Y."/>
            <person name="Zheng Z."/>
            <person name="Qiu Y."/>
        </authorList>
    </citation>
    <scope>NUCLEOTIDE SEQUENCE [LARGE SCALE GENOMIC DNA]</scope>
    <source>
        <tissue evidence="1">Roots</tissue>
    </source>
</reference>
<keyword evidence="2" id="KW-1185">Reference proteome</keyword>
<dbReference type="AlphaFoldDB" id="A0AAN7KBU1"/>
<protein>
    <submittedName>
        <fullName evidence="1">Uncharacterized protein</fullName>
    </submittedName>
</protein>
<comment type="caution">
    <text evidence="1">The sequence shown here is derived from an EMBL/GenBank/DDBJ whole genome shotgun (WGS) entry which is preliminary data.</text>
</comment>
<dbReference type="Proteomes" id="UP001345219">
    <property type="component" value="Chromosome 5"/>
</dbReference>
<accession>A0AAN7KBU1</accession>
<gene>
    <name evidence="1" type="ORF">SAY87_006149</name>
</gene>
<evidence type="ECO:0000313" key="2">
    <source>
        <dbReference type="Proteomes" id="UP001345219"/>
    </source>
</evidence>
<evidence type="ECO:0000313" key="1">
    <source>
        <dbReference type="EMBL" id="KAK4761256.1"/>
    </source>
</evidence>
<name>A0AAN7KBU1_9MYRT</name>
<dbReference type="EMBL" id="JAXIOK010000010">
    <property type="protein sequence ID" value="KAK4761256.1"/>
    <property type="molecule type" value="Genomic_DNA"/>
</dbReference>